<name>T1BYR9_9ZZZZ</name>
<proteinExistence type="predicted"/>
<gene>
    <name evidence="3" type="ORF">B2A_04471</name>
</gene>
<accession>T1BYR9</accession>
<reference evidence="3" key="2">
    <citation type="journal article" date="2014" name="ISME J.">
        <title>Microbial stratification in low pH oxic and suboxic macroscopic growths along an acid mine drainage.</title>
        <authorList>
            <person name="Mendez-Garcia C."/>
            <person name="Mesa V."/>
            <person name="Sprenger R.R."/>
            <person name="Richter M."/>
            <person name="Diez M.S."/>
            <person name="Solano J."/>
            <person name="Bargiela R."/>
            <person name="Golyshina O.V."/>
            <person name="Manteca A."/>
            <person name="Ramos J.L."/>
            <person name="Gallego J.R."/>
            <person name="Llorente I."/>
            <person name="Martins Dos Santos V.A."/>
            <person name="Jensen O.N."/>
            <person name="Pelaez A.I."/>
            <person name="Sanchez J."/>
            <person name="Ferrer M."/>
        </authorList>
    </citation>
    <scope>NUCLEOTIDE SEQUENCE</scope>
</reference>
<dbReference type="NCBIfam" id="NF033545">
    <property type="entry name" value="transpos_IS630"/>
    <property type="match status" value="1"/>
</dbReference>
<sequence>MRWIQGQNPMPYGFDFGLWTRRLVRERVQREFEVTLSLASIGALLARLGWTAPKPLQRADPRDPQAMERWPRETDPALARRAQNEQAEIYFWDASGFRADAVQGKTWGLNGPTPVVSVPGPRPAISAASAVNGQGACWLDPSVGALNGARFVGLLKQLMDRRRRPLHRVIDGLPAHRKAVVRDSVASTKGRLTMHFLPGYAPELNPDEW</sequence>
<protein>
    <submittedName>
        <fullName evidence="3">ISXoo2 transposase</fullName>
    </submittedName>
</protein>
<dbReference type="GO" id="GO:0003676">
    <property type="term" value="F:nucleic acid binding"/>
    <property type="evidence" value="ECO:0007669"/>
    <property type="project" value="InterPro"/>
</dbReference>
<evidence type="ECO:0000259" key="1">
    <source>
        <dbReference type="Pfam" id="PF13358"/>
    </source>
</evidence>
<dbReference type="Gene3D" id="3.30.420.10">
    <property type="entry name" value="Ribonuclease H-like superfamily/Ribonuclease H"/>
    <property type="match status" value="1"/>
</dbReference>
<dbReference type="InterPro" id="IPR047655">
    <property type="entry name" value="Transpos_IS630-like"/>
</dbReference>
<feature type="domain" description="Tc1-like transposase DDE" evidence="1">
    <location>
        <begin position="89"/>
        <end position="208"/>
    </location>
</feature>
<dbReference type="Pfam" id="PF13358">
    <property type="entry name" value="DDE_3"/>
    <property type="match status" value="1"/>
</dbReference>
<dbReference type="InterPro" id="IPR036397">
    <property type="entry name" value="RNaseH_sf"/>
</dbReference>
<feature type="domain" description="Winged helix-turn helix" evidence="2">
    <location>
        <begin position="15"/>
        <end position="73"/>
    </location>
</feature>
<dbReference type="EMBL" id="AUZZ01003007">
    <property type="protein sequence ID" value="EQD58199.1"/>
    <property type="molecule type" value="Genomic_DNA"/>
</dbReference>
<organism evidence="3">
    <name type="scientific">mine drainage metagenome</name>
    <dbReference type="NCBI Taxonomy" id="410659"/>
    <lineage>
        <taxon>unclassified sequences</taxon>
        <taxon>metagenomes</taxon>
        <taxon>ecological metagenomes</taxon>
    </lineage>
</organism>
<feature type="non-terminal residue" evidence="3">
    <location>
        <position position="209"/>
    </location>
</feature>
<dbReference type="AlphaFoldDB" id="T1BYR9"/>
<evidence type="ECO:0000313" key="3">
    <source>
        <dbReference type="EMBL" id="EQD58199.1"/>
    </source>
</evidence>
<comment type="caution">
    <text evidence="3">The sequence shown here is derived from an EMBL/GenBank/DDBJ whole genome shotgun (WGS) entry which is preliminary data.</text>
</comment>
<reference evidence="3" key="1">
    <citation type="submission" date="2013-08" db="EMBL/GenBank/DDBJ databases">
        <authorList>
            <person name="Mendez C."/>
            <person name="Richter M."/>
            <person name="Ferrer M."/>
            <person name="Sanchez J."/>
        </authorList>
    </citation>
    <scope>NUCLEOTIDE SEQUENCE</scope>
</reference>
<dbReference type="InterPro" id="IPR025959">
    <property type="entry name" value="Winged_HTH_dom"/>
</dbReference>
<dbReference type="InterPro" id="IPR038717">
    <property type="entry name" value="Tc1-like_DDE_dom"/>
</dbReference>
<evidence type="ECO:0000259" key="2">
    <source>
        <dbReference type="Pfam" id="PF13592"/>
    </source>
</evidence>
<dbReference type="Pfam" id="PF13592">
    <property type="entry name" value="HTH_33"/>
    <property type="match status" value="1"/>
</dbReference>